<dbReference type="Gene3D" id="1.10.260.40">
    <property type="entry name" value="lambda repressor-like DNA-binding domains"/>
    <property type="match status" value="1"/>
</dbReference>
<dbReference type="SUPFAM" id="SSF47413">
    <property type="entry name" value="lambda repressor-like DNA-binding domains"/>
    <property type="match status" value="1"/>
</dbReference>
<dbReference type="EMBL" id="JAMDMJ010000054">
    <property type="protein sequence ID" value="MCY9599676.1"/>
    <property type="molecule type" value="Genomic_DNA"/>
</dbReference>
<dbReference type="OrthoDB" id="1863321at2"/>
<keyword evidence="1" id="KW-0238">DNA-binding</keyword>
<name>A0A410X0E7_9BACL</name>
<dbReference type="GeneID" id="95377421"/>
<proteinExistence type="predicted"/>
<sequence length="125" mass="14669">MSKFGLRLRELRKKAGLTQADLAGKFNISESSVGMYERGEREPSLELLNRFSEFFKVKVDYLTGRESSSIEDDKDFLEILNDPEVNVFFKDFASAPKERTKEMLKYWRYLKNEEKDRKPGDKQGE</sequence>
<dbReference type="EMBL" id="CP026520">
    <property type="protein sequence ID" value="QAV20149.1"/>
    <property type="molecule type" value="Genomic_DNA"/>
</dbReference>
<dbReference type="GO" id="GO:0003677">
    <property type="term" value="F:DNA binding"/>
    <property type="evidence" value="ECO:0007669"/>
    <property type="project" value="UniProtKB-KW"/>
</dbReference>
<dbReference type="InterPro" id="IPR010982">
    <property type="entry name" value="Lambda_DNA-bd_dom_sf"/>
</dbReference>
<evidence type="ECO:0000313" key="3">
    <source>
        <dbReference type="EMBL" id="MCY9599676.1"/>
    </source>
</evidence>
<dbReference type="SMART" id="SM00530">
    <property type="entry name" value="HTH_XRE"/>
    <property type="match status" value="1"/>
</dbReference>
<dbReference type="KEGG" id="pchi:PC41400_21760"/>
<dbReference type="Proteomes" id="UP001527202">
    <property type="component" value="Unassembled WGS sequence"/>
</dbReference>
<reference evidence="4 5" key="1">
    <citation type="submission" date="2018-01" db="EMBL/GenBank/DDBJ databases">
        <title>The whole genome sequencing and assembly of Paenibacillus chitinolyticus KCCM 41400 strain.</title>
        <authorList>
            <person name="Kim J.-Y."/>
            <person name="Park M.-K."/>
            <person name="Lee Y.-J."/>
            <person name="Yi H."/>
            <person name="Bahn Y.-S."/>
            <person name="Kim J.F."/>
            <person name="Lee D.-W."/>
        </authorList>
    </citation>
    <scope>NUCLEOTIDE SEQUENCE [LARGE SCALE GENOMIC DNA]</scope>
    <source>
        <strain evidence="4 5">KCCM 41400</strain>
    </source>
</reference>
<evidence type="ECO:0000256" key="1">
    <source>
        <dbReference type="ARBA" id="ARBA00023125"/>
    </source>
</evidence>
<dbReference type="InterPro" id="IPR001387">
    <property type="entry name" value="Cro/C1-type_HTH"/>
</dbReference>
<dbReference type="PANTHER" id="PTHR46558">
    <property type="entry name" value="TRACRIPTIONAL REGULATORY PROTEIN-RELATED-RELATED"/>
    <property type="match status" value="1"/>
</dbReference>
<dbReference type="PROSITE" id="PS50943">
    <property type="entry name" value="HTH_CROC1"/>
    <property type="match status" value="1"/>
</dbReference>
<dbReference type="AlphaFoldDB" id="A0A410X0E7"/>
<keyword evidence="6" id="KW-1185">Reference proteome</keyword>
<feature type="domain" description="HTH cro/C1-type" evidence="2">
    <location>
        <begin position="8"/>
        <end position="62"/>
    </location>
</feature>
<dbReference type="Pfam" id="PF01381">
    <property type="entry name" value="HTH_3"/>
    <property type="match status" value="1"/>
</dbReference>
<dbReference type="CDD" id="cd00093">
    <property type="entry name" value="HTH_XRE"/>
    <property type="match status" value="1"/>
</dbReference>
<dbReference type="PANTHER" id="PTHR46558:SF11">
    <property type="entry name" value="HTH-TYPE TRANSCRIPTIONAL REGULATOR XRE"/>
    <property type="match status" value="1"/>
</dbReference>
<evidence type="ECO:0000313" key="5">
    <source>
        <dbReference type="Proteomes" id="UP000288943"/>
    </source>
</evidence>
<organism evidence="4 5">
    <name type="scientific">Paenibacillus chitinolyticus</name>
    <dbReference type="NCBI Taxonomy" id="79263"/>
    <lineage>
        <taxon>Bacteria</taxon>
        <taxon>Bacillati</taxon>
        <taxon>Bacillota</taxon>
        <taxon>Bacilli</taxon>
        <taxon>Bacillales</taxon>
        <taxon>Paenibacillaceae</taxon>
        <taxon>Paenibacillus</taxon>
    </lineage>
</organism>
<accession>A0A410X0E7</accession>
<reference evidence="3 6" key="2">
    <citation type="submission" date="2022-05" db="EMBL/GenBank/DDBJ databases">
        <title>Genome Sequencing of Bee-Associated Microbes.</title>
        <authorList>
            <person name="Dunlap C."/>
        </authorList>
    </citation>
    <scope>NUCLEOTIDE SEQUENCE [LARGE SCALE GENOMIC DNA]</scope>
    <source>
        <strain evidence="3 6">NRRL B-23120</strain>
    </source>
</reference>
<evidence type="ECO:0000313" key="4">
    <source>
        <dbReference type="EMBL" id="QAV20149.1"/>
    </source>
</evidence>
<evidence type="ECO:0000313" key="6">
    <source>
        <dbReference type="Proteomes" id="UP001527202"/>
    </source>
</evidence>
<dbReference type="RefSeq" id="WP_042232882.1">
    <property type="nucleotide sequence ID" value="NZ_CP026520.1"/>
</dbReference>
<gene>
    <name evidence="3" type="ORF">M5X16_28425</name>
    <name evidence="4" type="ORF">PC41400_21760</name>
</gene>
<evidence type="ECO:0000259" key="2">
    <source>
        <dbReference type="PROSITE" id="PS50943"/>
    </source>
</evidence>
<dbReference type="Proteomes" id="UP000288943">
    <property type="component" value="Chromosome"/>
</dbReference>
<protein>
    <submittedName>
        <fullName evidence="3">Helix-turn-helix domain-containing protein</fullName>
    </submittedName>
    <submittedName>
        <fullName evidence="4">XRE family transcriptional regulator</fullName>
    </submittedName>
</protein>